<feature type="domain" description="HTH LytTR-type" evidence="3">
    <location>
        <begin position="132"/>
        <end position="231"/>
    </location>
</feature>
<protein>
    <submittedName>
        <fullName evidence="4">DNA-binding response regulator</fullName>
    </submittedName>
</protein>
<dbReference type="OrthoDB" id="1701771at2"/>
<evidence type="ECO:0000256" key="1">
    <source>
        <dbReference type="PROSITE-ProRule" id="PRU00169"/>
    </source>
</evidence>
<feature type="modified residue" description="4-aspartylphosphate" evidence="1">
    <location>
        <position position="57"/>
    </location>
</feature>
<gene>
    <name evidence="4" type="ORF">EF514_10520</name>
</gene>
<name>A0A437S4A5_9FIRM</name>
<keyword evidence="4" id="KW-0238">DNA-binding</keyword>
<sequence length="237" mass="28111">MKIAICDDQLKDANRLKDLLIQYTKRTNLEATIEVFTSGEELLFSFTPSKYQIVFLDIYMEKDKMSGMDAAEIIRKHDSEISIIFTTISLEHGIESYKVNAINYVVKPIEYEKLVDTLKRCEHQINLYAKSIEVMENRRLIKIRLKDIHYAEAMKHNSILYTELREIKTTTCFTELKKLLEDFPFVFCHRSYIVNFLHVKSMNKKDFILNNNKIIPISKGQQKQVQEKFEEFFWENT</sequence>
<dbReference type="InterPro" id="IPR046947">
    <property type="entry name" value="LytR-like"/>
</dbReference>
<reference evidence="4 5" key="1">
    <citation type="submission" date="2018-11" db="EMBL/GenBank/DDBJ databases">
        <title>Genome sequencing and assembly of Anaerosphaera sp. nov., GS7-6-2.</title>
        <authorList>
            <person name="Rettenmaier R."/>
            <person name="Liebl W."/>
            <person name="Zverlov V."/>
        </authorList>
    </citation>
    <scope>NUCLEOTIDE SEQUENCE [LARGE SCALE GENOMIC DNA]</scope>
    <source>
        <strain evidence="4 5">GS7-6-2</strain>
    </source>
</reference>
<dbReference type="PROSITE" id="PS50930">
    <property type="entry name" value="HTH_LYTTR"/>
    <property type="match status" value="1"/>
</dbReference>
<dbReference type="SUPFAM" id="SSF52172">
    <property type="entry name" value="CheY-like"/>
    <property type="match status" value="1"/>
</dbReference>
<dbReference type="RefSeq" id="WP_127725401.1">
    <property type="nucleotide sequence ID" value="NZ_RLIH01000028.1"/>
</dbReference>
<organism evidence="4 5">
    <name type="scientific">Anaerosphaera multitolerans</name>
    <dbReference type="NCBI Taxonomy" id="2487351"/>
    <lineage>
        <taxon>Bacteria</taxon>
        <taxon>Bacillati</taxon>
        <taxon>Bacillota</taxon>
        <taxon>Tissierellia</taxon>
        <taxon>Tissierellales</taxon>
        <taxon>Peptoniphilaceae</taxon>
        <taxon>Anaerosphaera</taxon>
    </lineage>
</organism>
<evidence type="ECO:0000313" key="4">
    <source>
        <dbReference type="EMBL" id="RVU53830.1"/>
    </source>
</evidence>
<dbReference type="InterPro" id="IPR001789">
    <property type="entry name" value="Sig_transdc_resp-reg_receiver"/>
</dbReference>
<proteinExistence type="predicted"/>
<comment type="caution">
    <text evidence="4">The sequence shown here is derived from an EMBL/GenBank/DDBJ whole genome shotgun (WGS) entry which is preliminary data.</text>
</comment>
<dbReference type="SMART" id="SM00448">
    <property type="entry name" value="REC"/>
    <property type="match status" value="1"/>
</dbReference>
<evidence type="ECO:0000313" key="5">
    <source>
        <dbReference type="Proteomes" id="UP000288812"/>
    </source>
</evidence>
<feature type="domain" description="Response regulatory" evidence="2">
    <location>
        <begin position="2"/>
        <end position="122"/>
    </location>
</feature>
<dbReference type="Gene3D" id="2.40.50.1020">
    <property type="entry name" value="LytTr DNA-binding domain"/>
    <property type="match status" value="1"/>
</dbReference>
<dbReference type="PROSITE" id="PS50110">
    <property type="entry name" value="RESPONSE_REGULATORY"/>
    <property type="match status" value="1"/>
</dbReference>
<dbReference type="InterPro" id="IPR007492">
    <property type="entry name" value="LytTR_DNA-bd_dom"/>
</dbReference>
<accession>A0A437S4A5</accession>
<keyword evidence="1" id="KW-0597">Phosphoprotein</keyword>
<dbReference type="GO" id="GO:0000156">
    <property type="term" value="F:phosphorelay response regulator activity"/>
    <property type="evidence" value="ECO:0007669"/>
    <property type="project" value="InterPro"/>
</dbReference>
<dbReference type="Pfam" id="PF00072">
    <property type="entry name" value="Response_reg"/>
    <property type="match status" value="1"/>
</dbReference>
<evidence type="ECO:0000259" key="2">
    <source>
        <dbReference type="PROSITE" id="PS50110"/>
    </source>
</evidence>
<dbReference type="EMBL" id="RLIH01000028">
    <property type="protein sequence ID" value="RVU53830.1"/>
    <property type="molecule type" value="Genomic_DNA"/>
</dbReference>
<dbReference type="PANTHER" id="PTHR37299:SF1">
    <property type="entry name" value="STAGE 0 SPORULATION PROTEIN A HOMOLOG"/>
    <property type="match status" value="1"/>
</dbReference>
<dbReference type="AlphaFoldDB" id="A0A437S4A5"/>
<keyword evidence="5" id="KW-1185">Reference proteome</keyword>
<dbReference type="InterPro" id="IPR011006">
    <property type="entry name" value="CheY-like_superfamily"/>
</dbReference>
<evidence type="ECO:0000259" key="3">
    <source>
        <dbReference type="PROSITE" id="PS50930"/>
    </source>
</evidence>
<dbReference type="Pfam" id="PF04397">
    <property type="entry name" value="LytTR"/>
    <property type="match status" value="1"/>
</dbReference>
<dbReference type="SMART" id="SM00850">
    <property type="entry name" value="LytTR"/>
    <property type="match status" value="1"/>
</dbReference>
<dbReference type="Gene3D" id="3.40.50.2300">
    <property type="match status" value="1"/>
</dbReference>
<dbReference type="Proteomes" id="UP000288812">
    <property type="component" value="Unassembled WGS sequence"/>
</dbReference>
<dbReference type="PANTHER" id="PTHR37299">
    <property type="entry name" value="TRANSCRIPTIONAL REGULATOR-RELATED"/>
    <property type="match status" value="1"/>
</dbReference>
<dbReference type="GO" id="GO:0003677">
    <property type="term" value="F:DNA binding"/>
    <property type="evidence" value="ECO:0007669"/>
    <property type="project" value="UniProtKB-KW"/>
</dbReference>